<protein>
    <submittedName>
        <fullName evidence="2">Uncharacterized protein</fullName>
    </submittedName>
</protein>
<organism evidence="2 3">
    <name type="scientific">Meloidogyne enterolobii</name>
    <name type="common">Root-knot nematode worm</name>
    <name type="synonym">Meloidogyne mayaguensis</name>
    <dbReference type="NCBI Taxonomy" id="390850"/>
    <lineage>
        <taxon>Eukaryota</taxon>
        <taxon>Metazoa</taxon>
        <taxon>Ecdysozoa</taxon>
        <taxon>Nematoda</taxon>
        <taxon>Chromadorea</taxon>
        <taxon>Rhabditida</taxon>
        <taxon>Tylenchina</taxon>
        <taxon>Tylenchomorpha</taxon>
        <taxon>Tylenchoidea</taxon>
        <taxon>Meloidogynidae</taxon>
        <taxon>Meloidogyninae</taxon>
        <taxon>Meloidogyne</taxon>
    </lineage>
</organism>
<comment type="caution">
    <text evidence="2">The sequence shown here is derived from an EMBL/GenBank/DDBJ whole genome shotgun (WGS) entry which is preliminary data.</text>
</comment>
<evidence type="ECO:0000256" key="1">
    <source>
        <dbReference type="SAM" id="Phobius"/>
    </source>
</evidence>
<dbReference type="AlphaFoldDB" id="A0A6V7UAU7"/>
<reference evidence="2 3" key="1">
    <citation type="submission" date="2020-08" db="EMBL/GenBank/DDBJ databases">
        <authorList>
            <person name="Koutsovoulos G."/>
            <person name="Danchin GJ E."/>
        </authorList>
    </citation>
    <scope>NUCLEOTIDE SEQUENCE [LARGE SCALE GENOMIC DNA]</scope>
</reference>
<proteinExistence type="predicted"/>
<sequence length="65" mass="7379">MDGWCSSLSSLNVNGTVESCLSSDRSRIRLLRTLLQFPYNSKNFQNYLHFVVGGCILLLVVFFAF</sequence>
<keyword evidence="1" id="KW-0812">Transmembrane</keyword>
<feature type="transmembrane region" description="Helical" evidence="1">
    <location>
        <begin position="47"/>
        <end position="64"/>
    </location>
</feature>
<dbReference type="Proteomes" id="UP000580250">
    <property type="component" value="Unassembled WGS sequence"/>
</dbReference>
<name>A0A6V7UAU7_MELEN</name>
<keyword evidence="1" id="KW-1133">Transmembrane helix</keyword>
<evidence type="ECO:0000313" key="2">
    <source>
        <dbReference type="EMBL" id="CAD2151957.1"/>
    </source>
</evidence>
<accession>A0A6V7UAU7</accession>
<keyword evidence="1" id="KW-0472">Membrane</keyword>
<evidence type="ECO:0000313" key="3">
    <source>
        <dbReference type="Proteomes" id="UP000580250"/>
    </source>
</evidence>
<gene>
    <name evidence="2" type="ORF">MENT_LOCUS10590</name>
</gene>
<dbReference type="EMBL" id="CAJEWN010000049">
    <property type="protein sequence ID" value="CAD2151957.1"/>
    <property type="molecule type" value="Genomic_DNA"/>
</dbReference>